<accession>A0A257LVD4</accession>
<gene>
    <name evidence="1" type="ORF">CGW93_00260</name>
</gene>
<dbReference type="Proteomes" id="UP000216312">
    <property type="component" value="Unassembled WGS sequence"/>
</dbReference>
<proteinExistence type="predicted"/>
<name>A0A257LVD4_UNCW3</name>
<comment type="caution">
    <text evidence="1">The sequence shown here is derived from an EMBL/GenBank/DDBJ whole genome shotgun (WGS) entry which is preliminary data.</text>
</comment>
<evidence type="ECO:0000313" key="2">
    <source>
        <dbReference type="Proteomes" id="UP000216312"/>
    </source>
</evidence>
<dbReference type="EMBL" id="NMUJ01000002">
    <property type="protein sequence ID" value="OYV03584.1"/>
    <property type="molecule type" value="Genomic_DNA"/>
</dbReference>
<evidence type="ECO:0000313" key="1">
    <source>
        <dbReference type="EMBL" id="OYV03584.1"/>
    </source>
</evidence>
<reference evidence="2" key="1">
    <citation type="submission" date="2017-07" db="EMBL/GenBank/DDBJ databases">
        <title>Novel pathways for hydrocarbon cycling and metabolic interdependencies in hydrothermal sediment communities.</title>
        <authorList>
            <person name="Dombrowski N."/>
            <person name="Seitz K."/>
            <person name="Teske A."/>
            <person name="Baker B."/>
        </authorList>
    </citation>
    <scope>NUCLEOTIDE SEQUENCE [LARGE SCALE GENOMIC DNA]</scope>
</reference>
<dbReference type="AlphaFoldDB" id="A0A257LVD4"/>
<sequence>MEILLGLVLVIEQADLTCPSNGVSTIDSLIGWWRFNRLGVKNAGGCGSEDFCTPDDSGKGNAGLAKNGAHLVTGVWGKAMKFDDMNLVDAQVAQ</sequence>
<organism evidence="1 2">
    <name type="scientific">candidate division WOR-3 bacterium 4484_18</name>
    <dbReference type="NCBI Taxonomy" id="2020626"/>
    <lineage>
        <taxon>Bacteria</taxon>
        <taxon>Bacteria division WOR-3</taxon>
    </lineage>
</organism>
<protein>
    <submittedName>
        <fullName evidence="1">Uncharacterized protein</fullName>
    </submittedName>
</protein>